<feature type="region of interest" description="Disordered" evidence="8">
    <location>
        <begin position="1525"/>
        <end position="1546"/>
    </location>
</feature>
<evidence type="ECO:0000256" key="8">
    <source>
        <dbReference type="SAM" id="MobiDB-lite"/>
    </source>
</evidence>
<dbReference type="Gene3D" id="3.30.420.10">
    <property type="entry name" value="Ribonuclease H-like superfamily/Ribonuclease H"/>
    <property type="match status" value="1"/>
</dbReference>
<feature type="region of interest" description="Disordered" evidence="8">
    <location>
        <begin position="1321"/>
        <end position="1340"/>
    </location>
</feature>
<feature type="region of interest" description="Disordered" evidence="8">
    <location>
        <begin position="894"/>
        <end position="921"/>
    </location>
</feature>
<keyword evidence="2" id="KW-0548">Nucleotidyltransferase</keyword>
<comment type="caution">
    <text evidence="11">The sequence shown here is derived from an EMBL/GenBank/DDBJ whole genome shotgun (WGS) entry which is preliminary data.</text>
</comment>
<feature type="compositionally biased region" description="Low complexity" evidence="8">
    <location>
        <begin position="75"/>
        <end position="85"/>
    </location>
</feature>
<feature type="compositionally biased region" description="Basic and acidic residues" evidence="8">
    <location>
        <begin position="586"/>
        <end position="597"/>
    </location>
</feature>
<feature type="compositionally biased region" description="Low complexity" evidence="8">
    <location>
        <begin position="1531"/>
        <end position="1540"/>
    </location>
</feature>
<dbReference type="Proteomes" id="UP001642484">
    <property type="component" value="Unassembled WGS sequence"/>
</dbReference>
<evidence type="ECO:0000256" key="6">
    <source>
        <dbReference type="ARBA" id="ARBA00022918"/>
    </source>
</evidence>
<evidence type="ECO:0000256" key="4">
    <source>
        <dbReference type="ARBA" id="ARBA00022759"/>
    </source>
</evidence>
<feature type="compositionally biased region" description="Basic and acidic residues" evidence="8">
    <location>
        <begin position="27"/>
        <end position="37"/>
    </location>
</feature>
<evidence type="ECO:0000313" key="11">
    <source>
        <dbReference type="EMBL" id="CAK9099075.1"/>
    </source>
</evidence>
<dbReference type="InterPro" id="IPR050951">
    <property type="entry name" value="Retrovirus_Pol_polyprotein"/>
</dbReference>
<evidence type="ECO:0000256" key="7">
    <source>
        <dbReference type="PROSITE-ProRule" id="PRU00047"/>
    </source>
</evidence>
<dbReference type="InterPro" id="IPR001584">
    <property type="entry name" value="Integrase_cat-core"/>
</dbReference>
<reference evidence="11 12" key="1">
    <citation type="submission" date="2024-02" db="EMBL/GenBank/DDBJ databases">
        <authorList>
            <person name="Chen Y."/>
            <person name="Shah S."/>
            <person name="Dougan E. K."/>
            <person name="Thang M."/>
            <person name="Chan C."/>
        </authorList>
    </citation>
    <scope>NUCLEOTIDE SEQUENCE [LARGE SCALE GENOMIC DNA]</scope>
</reference>
<dbReference type="InterPro" id="IPR001969">
    <property type="entry name" value="Aspartic_peptidase_AS"/>
</dbReference>
<dbReference type="PROSITE" id="PS50994">
    <property type="entry name" value="INTEGRASE"/>
    <property type="match status" value="1"/>
</dbReference>
<evidence type="ECO:0000259" key="9">
    <source>
        <dbReference type="PROSITE" id="PS50158"/>
    </source>
</evidence>
<evidence type="ECO:0000256" key="3">
    <source>
        <dbReference type="ARBA" id="ARBA00022722"/>
    </source>
</evidence>
<dbReference type="InterPro" id="IPR036397">
    <property type="entry name" value="RNaseH_sf"/>
</dbReference>
<dbReference type="PROSITE" id="PS00141">
    <property type="entry name" value="ASP_PROTEASE"/>
    <property type="match status" value="1"/>
</dbReference>
<sequence length="1583" mass="178254">MNSFLVREALGYSEFVEAISRLHEDKLGIKQEEKDFGLPDDAEAWDEWDDWWPDSEEPPADDEEDSKEDQDPKSKPSASTTSAAAGPQDMGGSPSHHGSAGTPAVEKTSPAQAKPLDELSLADSFVLGVLRGFRLLQAAGLNPDEKRDIISTTKGSLEFETVTQALQTLWDDQLLGGRTGSFGQQAMFQELYASQADDDWWEDDESWNWHAYVGTDDWSEPEADISKSADGMALEQRTWTEAQRAQAALRKDRGFGHVTGKGQPRPACFKCGSTQHLARECPDRMHPQFHKGKSKGYSSFYTDYSPVYDTYMIGKGKGKPKSKSPSRPAHLHAVWKGKGKSKNKALGRPAVNAYAMEPFYMNGLEIHESLTTEHLNAASSANVSPGEALIDSGATASAGPEESVKGLIQALLSFDPGASIDVQPYARPYFRFGNGRWGQALYRVVLSSKVSGHLRSFGLYVLPNPPEFDTNKGTLVPILLGMDHLAGAESAMVIDFMTGLALNAHEEHPEAYQLKTNNKGHYILDISYYLTMGNIGSGHMYTIVQKHFCKEFMQQAEESLMVTINQAILRKDDASQHSESITVDSELARDHRSREPGRGLPAGACRTVSKHMAAKVMLMAVTLTTALTNSAMDLIQDQRDGLWEFACAPDSWLTKASERQGLHCKRVNLHQGYDLYQPATWERLAHERKVKRPKRLWFSLPCTKWCPWTRLNYQGPERQELLESYRRRGRRMLGYAARFIKDALEEDPETFVYWEWPKECLGWHQRALQDLQAYMEEQCIPWQQCRIDGCRYDLKSIDGTGFIHKKWRINTTDEGFWSRFKAKTCCSIHQHVSITGQETSRSAFYPWKMVEAISRFWKSQMVNAQRSRYIMAKEDVNSLDFINENDIMAAENAEDPEQDQAIAAPSSSSQSEAMALPPSRQEAERWTARVAHYHKAAGHPTVRNTVRLLRDSGQPLWKIRIAENFKCPACESLKPGGSSSGGVPPAATHELPQAWTTVGIDVFDWTVPGQKKKVKGLLMLDMATKLRVVVPVMPPFELLVMKTETAQQIIKAFCEGWLAHYPKPLQLIPDNGRAFGSEEFTKFCQDNGIVVNFPAEKEAWSHGVVEHAIKDLKHTASAIQLEAMDQDPMVTLVLAASGYTSHQWAFGKDHSLLDEDYMTFNQIKDKLSYSKLVSARHQAEQVARKHRAGRILMRLSNSKARQPLRDYKCTDLVKIWRRVHPELEGPRGGTRKSQRPGWIGPGRVIFSEALPHQDPQDHRKHVVWVLMQGKLFRCSALSVRPVTEPERLRWEVTSKEDISQWKTLADIMPKKEHQDLTDEIPAENEPEHPNLPWHPDSTTYAPIRRQTTKSTLAPEDYRVVHRSSPLGLEKKSIVSVNEYEPTEPDTAPEPASKRARGEEDDLLHLSWVEKLQVDAALEEQAFSLNQLVRENEDILTVTFEVEATSHRQRNRVSLEKFMTIWRWSVAFDHNFVAAKKNKKAGKSAVAHMDDSLGDEGHHDFWESMQGKFMELAIIARDLPGHQLLSEDQSFGSSPGTPGPSELVSKSRQLRADDDVKGKIVSTPRSGEMTAVVIVQGLKLLSLM</sequence>
<feature type="region of interest" description="Disordered" evidence="8">
    <location>
        <begin position="316"/>
        <end position="343"/>
    </location>
</feature>
<keyword evidence="4" id="KW-0255">Endonuclease</keyword>
<keyword evidence="3" id="KW-0540">Nuclease</keyword>
<evidence type="ECO:0000313" key="12">
    <source>
        <dbReference type="Proteomes" id="UP001642484"/>
    </source>
</evidence>
<dbReference type="PANTHER" id="PTHR37984:SF5">
    <property type="entry name" value="PROTEIN NYNRIN-LIKE"/>
    <property type="match status" value="1"/>
</dbReference>
<feature type="compositionally biased region" description="Acidic residues" evidence="8">
    <location>
        <begin position="38"/>
        <end position="68"/>
    </location>
</feature>
<proteinExistence type="predicted"/>
<protein>
    <submittedName>
        <fullName evidence="11">Uncharacterized protein</fullName>
    </submittedName>
</protein>
<feature type="compositionally biased region" description="Low complexity" evidence="8">
    <location>
        <begin position="901"/>
        <end position="915"/>
    </location>
</feature>
<dbReference type="InterPro" id="IPR001878">
    <property type="entry name" value="Znf_CCHC"/>
</dbReference>
<evidence type="ECO:0000259" key="10">
    <source>
        <dbReference type="PROSITE" id="PS50994"/>
    </source>
</evidence>
<feature type="region of interest" description="Disordered" evidence="8">
    <location>
        <begin position="27"/>
        <end position="111"/>
    </location>
</feature>
<feature type="region of interest" description="Disordered" evidence="8">
    <location>
        <begin position="1371"/>
        <end position="1397"/>
    </location>
</feature>
<keyword evidence="7" id="KW-0479">Metal-binding</keyword>
<accession>A0ABP0RER9</accession>
<dbReference type="SMART" id="SM00343">
    <property type="entry name" value="ZnF_C2HC"/>
    <property type="match status" value="1"/>
</dbReference>
<keyword evidence="12" id="KW-1185">Reference proteome</keyword>
<gene>
    <name evidence="11" type="ORF">CCMP2556_LOCUS46883</name>
</gene>
<keyword evidence="7" id="KW-0863">Zinc-finger</keyword>
<name>A0ABP0RER9_9DINO</name>
<dbReference type="SUPFAM" id="SSF53098">
    <property type="entry name" value="Ribonuclease H-like"/>
    <property type="match status" value="1"/>
</dbReference>
<keyword evidence="1" id="KW-0808">Transferase</keyword>
<keyword evidence="7" id="KW-0862">Zinc</keyword>
<keyword evidence="5" id="KW-0378">Hydrolase</keyword>
<dbReference type="PROSITE" id="PS50158">
    <property type="entry name" value="ZF_CCHC"/>
    <property type="match status" value="1"/>
</dbReference>
<organism evidence="11 12">
    <name type="scientific">Durusdinium trenchii</name>
    <dbReference type="NCBI Taxonomy" id="1381693"/>
    <lineage>
        <taxon>Eukaryota</taxon>
        <taxon>Sar</taxon>
        <taxon>Alveolata</taxon>
        <taxon>Dinophyceae</taxon>
        <taxon>Suessiales</taxon>
        <taxon>Symbiodiniaceae</taxon>
        <taxon>Durusdinium</taxon>
    </lineage>
</organism>
<dbReference type="PANTHER" id="PTHR37984">
    <property type="entry name" value="PROTEIN CBG26694"/>
    <property type="match status" value="1"/>
</dbReference>
<evidence type="ECO:0000256" key="1">
    <source>
        <dbReference type="ARBA" id="ARBA00022679"/>
    </source>
</evidence>
<feature type="region of interest" description="Disordered" evidence="8">
    <location>
        <begin position="575"/>
        <end position="603"/>
    </location>
</feature>
<dbReference type="Pfam" id="PF00098">
    <property type="entry name" value="zf-CCHC"/>
    <property type="match status" value="1"/>
</dbReference>
<keyword evidence="6" id="KW-0695">RNA-directed DNA polymerase</keyword>
<evidence type="ECO:0000256" key="5">
    <source>
        <dbReference type="ARBA" id="ARBA00022801"/>
    </source>
</evidence>
<evidence type="ECO:0000256" key="2">
    <source>
        <dbReference type="ARBA" id="ARBA00022695"/>
    </source>
</evidence>
<dbReference type="InterPro" id="IPR012337">
    <property type="entry name" value="RNaseH-like_sf"/>
</dbReference>
<feature type="domain" description="Integrase catalytic" evidence="10">
    <location>
        <begin position="988"/>
        <end position="1113"/>
    </location>
</feature>
<feature type="domain" description="CCHC-type" evidence="9">
    <location>
        <begin position="268"/>
        <end position="283"/>
    </location>
</feature>
<dbReference type="EMBL" id="CAXAMN010025917">
    <property type="protein sequence ID" value="CAK9099075.1"/>
    <property type="molecule type" value="Genomic_DNA"/>
</dbReference>